<dbReference type="CDD" id="cd07335">
    <property type="entry name" value="M48B_HtpX_like"/>
    <property type="match status" value="1"/>
</dbReference>
<dbReference type="GO" id="GO:0006508">
    <property type="term" value="P:proteolysis"/>
    <property type="evidence" value="ECO:0007669"/>
    <property type="project" value="UniProtKB-KW"/>
</dbReference>
<evidence type="ECO:0000259" key="15">
    <source>
        <dbReference type="Pfam" id="PF01435"/>
    </source>
</evidence>
<dbReference type="InterPro" id="IPR022919">
    <property type="entry name" value="Pept_M48_protease_HtpX"/>
</dbReference>
<protein>
    <recommendedName>
        <fullName evidence="12 14">Protease HtpX</fullName>
        <ecNumber evidence="14">3.4.24.-</ecNumber>
    </recommendedName>
    <alternativeName>
        <fullName evidence="13 14">Heat shock protein HtpX</fullName>
    </alternativeName>
</protein>
<keyword evidence="9 14" id="KW-1133">Transmembrane helix</keyword>
<proteinExistence type="inferred from homology"/>
<dbReference type="EC" id="3.4.24.-" evidence="14"/>
<dbReference type="Gene3D" id="3.30.2010.10">
    <property type="entry name" value="Metalloproteases ('zincins'), catalytic domain"/>
    <property type="match status" value="1"/>
</dbReference>
<evidence type="ECO:0000256" key="2">
    <source>
        <dbReference type="ARBA" id="ARBA00009779"/>
    </source>
</evidence>
<dbReference type="PANTHER" id="PTHR43221:SF1">
    <property type="entry name" value="PROTEASE HTPX"/>
    <property type="match status" value="1"/>
</dbReference>
<evidence type="ECO:0000256" key="6">
    <source>
        <dbReference type="ARBA" id="ARBA00022723"/>
    </source>
</evidence>
<evidence type="ECO:0000256" key="7">
    <source>
        <dbReference type="ARBA" id="ARBA00022801"/>
    </source>
</evidence>
<feature type="binding site" evidence="14">
    <location>
        <position position="223"/>
    </location>
    <ligand>
        <name>Zn(2+)</name>
        <dbReference type="ChEBI" id="CHEBI:29105"/>
        <note>catalytic</note>
    </ligand>
</feature>
<comment type="similarity">
    <text evidence="2 14">Belongs to the peptidase M48B family.</text>
</comment>
<accession>A0A125U027</accession>
<evidence type="ECO:0000256" key="14">
    <source>
        <dbReference type="HAMAP-Rule" id="MF_00188"/>
    </source>
</evidence>
<evidence type="ECO:0000256" key="11">
    <source>
        <dbReference type="ARBA" id="ARBA00023136"/>
    </source>
</evidence>
<evidence type="ECO:0000256" key="4">
    <source>
        <dbReference type="ARBA" id="ARBA00022670"/>
    </source>
</evidence>
<keyword evidence="5 14" id="KW-0812">Transmembrane</keyword>
<evidence type="ECO:0000256" key="12">
    <source>
        <dbReference type="ARBA" id="ARBA00071790"/>
    </source>
</evidence>
<dbReference type="InterPro" id="IPR001915">
    <property type="entry name" value="Peptidase_M48"/>
</dbReference>
<keyword evidence="8 14" id="KW-0862">Zinc</keyword>
<evidence type="ECO:0000256" key="3">
    <source>
        <dbReference type="ARBA" id="ARBA00022475"/>
    </source>
</evidence>
<evidence type="ECO:0000256" key="10">
    <source>
        <dbReference type="ARBA" id="ARBA00023049"/>
    </source>
</evidence>
<feature type="transmembrane region" description="Helical" evidence="14">
    <location>
        <begin position="154"/>
        <end position="174"/>
    </location>
</feature>
<comment type="cofactor">
    <cofactor evidence="14">
        <name>Zn(2+)</name>
        <dbReference type="ChEBI" id="CHEBI:29105"/>
    </cofactor>
    <text evidence="14">Binds 1 zinc ion per subunit.</text>
</comment>
<organism evidence="16 17">
    <name type="scientific">Lysobacter capsici AZ78</name>
    <dbReference type="NCBI Taxonomy" id="1444315"/>
    <lineage>
        <taxon>Bacteria</taxon>
        <taxon>Pseudomonadati</taxon>
        <taxon>Pseudomonadota</taxon>
        <taxon>Gammaproteobacteria</taxon>
        <taxon>Lysobacterales</taxon>
        <taxon>Lysobacteraceae</taxon>
        <taxon>Lysobacter</taxon>
    </lineage>
</organism>
<evidence type="ECO:0000256" key="8">
    <source>
        <dbReference type="ARBA" id="ARBA00022833"/>
    </source>
</evidence>
<keyword evidence="10 14" id="KW-0482">Metalloprotease</keyword>
<keyword evidence="7 14" id="KW-0378">Hydrolase</keyword>
<keyword evidence="17" id="KW-1185">Reference proteome</keyword>
<dbReference type="AlphaFoldDB" id="A0A125U027"/>
<evidence type="ECO:0000256" key="5">
    <source>
        <dbReference type="ARBA" id="ARBA00022692"/>
    </source>
</evidence>
<feature type="transmembrane region" description="Helical" evidence="14">
    <location>
        <begin position="7"/>
        <end position="26"/>
    </location>
</feature>
<feature type="transmembrane region" description="Helical" evidence="14">
    <location>
        <begin position="38"/>
        <end position="57"/>
    </location>
</feature>
<keyword evidence="4 14" id="KW-0645">Protease</keyword>
<evidence type="ECO:0000256" key="9">
    <source>
        <dbReference type="ARBA" id="ARBA00022989"/>
    </source>
</evidence>
<dbReference type="GO" id="GO:0005886">
    <property type="term" value="C:plasma membrane"/>
    <property type="evidence" value="ECO:0007669"/>
    <property type="project" value="UniProtKB-SubCell"/>
</dbReference>
<feature type="transmembrane region" description="Helical" evidence="14">
    <location>
        <begin position="194"/>
        <end position="218"/>
    </location>
</feature>
<gene>
    <name evidence="14" type="primary">htpX</name>
    <name evidence="16" type="ORF">AZ78_4969</name>
</gene>
<dbReference type="Pfam" id="PF01435">
    <property type="entry name" value="Peptidase_M48"/>
    <property type="match status" value="1"/>
</dbReference>
<dbReference type="InterPro" id="IPR050083">
    <property type="entry name" value="HtpX_protease"/>
</dbReference>
<dbReference type="FunFam" id="3.30.2010.10:FF:000001">
    <property type="entry name" value="Protease HtpX"/>
    <property type="match status" value="1"/>
</dbReference>
<feature type="binding site" evidence="14">
    <location>
        <position position="148"/>
    </location>
    <ligand>
        <name>Zn(2+)</name>
        <dbReference type="ChEBI" id="CHEBI:29105"/>
        <note>catalytic</note>
    </ligand>
</feature>
<comment type="subcellular location">
    <subcellularLocation>
        <location evidence="1">Cell inner membrane</location>
        <topology evidence="1">Multi-pass membrane protein</topology>
    </subcellularLocation>
    <subcellularLocation>
        <location evidence="14">Cell membrane</location>
        <topology evidence="14">Multi-pass membrane protein</topology>
    </subcellularLocation>
</comment>
<evidence type="ECO:0000256" key="13">
    <source>
        <dbReference type="ARBA" id="ARBA00080389"/>
    </source>
</evidence>
<evidence type="ECO:0000256" key="1">
    <source>
        <dbReference type="ARBA" id="ARBA00004429"/>
    </source>
</evidence>
<evidence type="ECO:0000313" key="17">
    <source>
        <dbReference type="Proteomes" id="UP000023435"/>
    </source>
</evidence>
<feature type="domain" description="Peptidase M48" evidence="15">
    <location>
        <begin position="78"/>
        <end position="291"/>
    </location>
</feature>
<comment type="caution">
    <text evidence="16">The sequence shown here is derived from an EMBL/GenBank/DDBJ whole genome shotgun (WGS) entry which is preliminary data.</text>
</comment>
<dbReference type="NCBIfam" id="NF003965">
    <property type="entry name" value="PRK05457.1"/>
    <property type="match status" value="1"/>
</dbReference>
<keyword evidence="3 14" id="KW-1003">Cell membrane</keyword>
<feature type="active site" evidence="14">
    <location>
        <position position="145"/>
    </location>
</feature>
<keyword evidence="6 14" id="KW-0479">Metal-binding</keyword>
<feature type="binding site" evidence="14">
    <location>
        <position position="144"/>
    </location>
    <ligand>
        <name>Zn(2+)</name>
        <dbReference type="ChEBI" id="CHEBI:29105"/>
        <note>catalytic</note>
    </ligand>
</feature>
<keyword evidence="14" id="KW-0346">Stress response</keyword>
<dbReference type="Proteomes" id="UP000023435">
    <property type="component" value="Unassembled WGS sequence"/>
</dbReference>
<evidence type="ECO:0000313" key="16">
    <source>
        <dbReference type="EMBL" id="KWS02302.1"/>
    </source>
</evidence>
<keyword evidence="11 14" id="KW-0472">Membrane</keyword>
<reference evidence="16 17" key="1">
    <citation type="journal article" date="2014" name="Genome Announc.">
        <title>Draft Genome Sequence of Lysobacter capsici AZ78, a Bacterium Antagonistic to Plant-Pathogenic Oomycetes.</title>
        <authorList>
            <person name="Puopolo G."/>
            <person name="Sonego P."/>
            <person name="Engelen K."/>
            <person name="Pertot I."/>
        </authorList>
    </citation>
    <scope>NUCLEOTIDE SEQUENCE [LARGE SCALE GENOMIC DNA]</scope>
    <source>
        <strain evidence="16 17">AZ78</strain>
    </source>
</reference>
<name>A0A125U027_9GAMM</name>
<dbReference type="RefSeq" id="WP_051547722.1">
    <property type="nucleotide sequence ID" value="NZ_JAJA02000002.1"/>
</dbReference>
<dbReference type="PANTHER" id="PTHR43221">
    <property type="entry name" value="PROTEASE HTPX"/>
    <property type="match status" value="1"/>
</dbReference>
<dbReference type="OrthoDB" id="15218at2"/>
<dbReference type="HAMAP" id="MF_00188">
    <property type="entry name" value="Pept_M48_protease_HtpX"/>
    <property type="match status" value="1"/>
</dbReference>
<dbReference type="EMBL" id="JAJA02000002">
    <property type="protein sequence ID" value="KWS02302.1"/>
    <property type="molecule type" value="Genomic_DNA"/>
</dbReference>
<dbReference type="GO" id="GO:0004222">
    <property type="term" value="F:metalloendopeptidase activity"/>
    <property type="evidence" value="ECO:0007669"/>
    <property type="project" value="UniProtKB-UniRule"/>
</dbReference>
<dbReference type="GO" id="GO:0008270">
    <property type="term" value="F:zinc ion binding"/>
    <property type="evidence" value="ECO:0007669"/>
    <property type="project" value="UniProtKB-UniRule"/>
</dbReference>
<sequence>MFKRIALFLATNLAVLILLGIVMSVLQNVFGIRLGNNGAILVMAAVFGFGGSLISLLSSKWIAKRTTGAYVITQPRNADEQWLLAAVRAQAQAAGIGMPEVAIYDAPEINAFATGANRNNSLVAVSTGLLRAMTRDEAEAVLAHEVSHVANGDMVTMALIQGVLNTFVLVAARVVGGWIDAMMSGGRESRGPGLFYFVTVFVLDIVFGLLASMIAMAFSRYREFRADAGGARLAGRPKMIAALKRLAQTYGESTLPKQVQAFGISGAVGHGLSRLMRSHPPLEERIAALQSAVDEPVRGSGRVVTR</sequence>